<dbReference type="PANTHER" id="PTHR43194:SF2">
    <property type="entry name" value="PEROXISOMAL MEMBRANE PROTEIN LPX1"/>
    <property type="match status" value="1"/>
</dbReference>
<organism evidence="3 4">
    <name type="scientific">Actinopolymorpha cephalotaxi</name>
    <dbReference type="NCBI Taxonomy" id="504797"/>
    <lineage>
        <taxon>Bacteria</taxon>
        <taxon>Bacillati</taxon>
        <taxon>Actinomycetota</taxon>
        <taxon>Actinomycetes</taxon>
        <taxon>Propionibacteriales</taxon>
        <taxon>Actinopolymorphaceae</taxon>
        <taxon>Actinopolymorpha</taxon>
    </lineage>
</organism>
<dbReference type="Proteomes" id="UP000199052">
    <property type="component" value="Unassembled WGS sequence"/>
</dbReference>
<dbReference type="EMBL" id="JACBZA010000001">
    <property type="protein sequence ID" value="NYH84998.1"/>
    <property type="molecule type" value="Genomic_DNA"/>
</dbReference>
<reference evidence="3 4" key="1">
    <citation type="submission" date="2016-10" db="EMBL/GenBank/DDBJ databases">
        <authorList>
            <person name="de Groot N.N."/>
        </authorList>
    </citation>
    <scope>NUCLEOTIDE SEQUENCE [LARGE SCALE GENOMIC DNA]</scope>
    <source>
        <strain evidence="3 4">CPCC 202808</strain>
    </source>
</reference>
<dbReference type="Proteomes" id="UP000533017">
    <property type="component" value="Unassembled WGS sequence"/>
</dbReference>
<dbReference type="AlphaFoldDB" id="A0A1I2LG27"/>
<evidence type="ECO:0000259" key="1">
    <source>
        <dbReference type="Pfam" id="PF12697"/>
    </source>
</evidence>
<evidence type="ECO:0000313" key="5">
    <source>
        <dbReference type="Proteomes" id="UP000533017"/>
    </source>
</evidence>
<protein>
    <submittedName>
        <fullName evidence="3">Esterase/lipase</fullName>
    </submittedName>
    <submittedName>
        <fullName evidence="2">Pimeloyl-ACP methyl ester carboxylesterase</fullName>
    </submittedName>
</protein>
<dbReference type="Gene3D" id="3.40.50.1820">
    <property type="entry name" value="alpha/beta hydrolase"/>
    <property type="match status" value="1"/>
</dbReference>
<evidence type="ECO:0000313" key="2">
    <source>
        <dbReference type="EMBL" id="NYH84998.1"/>
    </source>
</evidence>
<evidence type="ECO:0000313" key="4">
    <source>
        <dbReference type="Proteomes" id="UP000199052"/>
    </source>
</evidence>
<reference evidence="2 5" key="2">
    <citation type="submission" date="2020-07" db="EMBL/GenBank/DDBJ databases">
        <title>Sequencing the genomes of 1000 actinobacteria strains.</title>
        <authorList>
            <person name="Klenk H.-P."/>
        </authorList>
    </citation>
    <scope>NUCLEOTIDE SEQUENCE [LARGE SCALE GENOMIC DNA]</scope>
    <source>
        <strain evidence="2 5">DSM 45117</strain>
    </source>
</reference>
<proteinExistence type="predicted"/>
<dbReference type="RefSeq" id="WP_092880945.1">
    <property type="nucleotide sequence ID" value="NZ_FOOI01000002.1"/>
</dbReference>
<accession>A0A1I2LG27</accession>
<dbReference type="Pfam" id="PF12697">
    <property type="entry name" value="Abhydrolase_6"/>
    <property type="match status" value="1"/>
</dbReference>
<dbReference type="PANTHER" id="PTHR43194">
    <property type="entry name" value="HYDROLASE ALPHA/BETA FOLD FAMILY"/>
    <property type="match status" value="1"/>
</dbReference>
<dbReference type="InterPro" id="IPR029058">
    <property type="entry name" value="AB_hydrolase_fold"/>
</dbReference>
<dbReference type="OrthoDB" id="3810256at2"/>
<evidence type="ECO:0000313" key="3">
    <source>
        <dbReference type="EMBL" id="SFF76036.1"/>
    </source>
</evidence>
<dbReference type="InterPro" id="IPR000073">
    <property type="entry name" value="AB_hydrolase_1"/>
</dbReference>
<dbReference type="EMBL" id="FOOI01000002">
    <property type="protein sequence ID" value="SFF76036.1"/>
    <property type="molecule type" value="Genomic_DNA"/>
</dbReference>
<dbReference type="SUPFAM" id="SSF53474">
    <property type="entry name" value="alpha/beta-Hydrolases"/>
    <property type="match status" value="1"/>
</dbReference>
<sequence length="279" mass="30577">MLTAHEQNAIDRANASGAKPVVFVHGLWLLPSSWDRWKALFEENGYVGLAPGWPDDPETVQEARRSPEVFARKTVQQVTDHYLEAIAKLDRRPAVVGHSFGGLITMKIAGVGAADGAVAIDSAPFRGVLPLPRESLKSASPVLRDPRNRRKAVSLTFEQFRFGWANHVDEDEARRLYDEYHVPAPGTPLFQAATANLNPFTEAKVDSRNPARGPLLIIAGVGDNTTPPAIQKAILKLQNRNPGTTEYAELPERGHSLVIDHGWEEVAQVALSFLTKVAT</sequence>
<name>A0A1I2LG27_9ACTN</name>
<dbReference type="GO" id="GO:0003824">
    <property type="term" value="F:catalytic activity"/>
    <property type="evidence" value="ECO:0007669"/>
    <property type="project" value="UniProtKB-ARBA"/>
</dbReference>
<feature type="domain" description="AB hydrolase-1" evidence="1">
    <location>
        <begin position="21"/>
        <end position="268"/>
    </location>
</feature>
<dbReference type="STRING" id="504797.SAMN05421678_10231"/>
<gene>
    <name evidence="2" type="ORF">FHR37_003849</name>
    <name evidence="3" type="ORF">SAMN05421678_10231</name>
</gene>
<keyword evidence="5" id="KW-1185">Reference proteome</keyword>
<dbReference type="InterPro" id="IPR050228">
    <property type="entry name" value="Carboxylesterase_BioH"/>
</dbReference>